<evidence type="ECO:0000256" key="5">
    <source>
        <dbReference type="PIRSR" id="PIRSR617867-1"/>
    </source>
</evidence>
<evidence type="ECO:0000259" key="6">
    <source>
        <dbReference type="SMART" id="SM00226"/>
    </source>
</evidence>
<protein>
    <recommendedName>
        <fullName evidence="2">protein-tyrosine-phosphatase</fullName>
        <ecNumber evidence="2">3.1.3.48</ecNumber>
    </recommendedName>
</protein>
<dbReference type="Pfam" id="PF01451">
    <property type="entry name" value="LMWPc"/>
    <property type="match status" value="1"/>
</dbReference>
<dbReference type="InterPro" id="IPR023485">
    <property type="entry name" value="Ptyr_pPase"/>
</dbReference>
<organism evidence="7 8">
    <name type="scientific">Spirosoma sordidisoli</name>
    <dbReference type="NCBI Taxonomy" id="2502893"/>
    <lineage>
        <taxon>Bacteria</taxon>
        <taxon>Pseudomonadati</taxon>
        <taxon>Bacteroidota</taxon>
        <taxon>Cytophagia</taxon>
        <taxon>Cytophagales</taxon>
        <taxon>Cytophagaceae</taxon>
        <taxon>Spirosoma</taxon>
    </lineage>
</organism>
<comment type="caution">
    <text evidence="7">The sequence shown here is derived from an EMBL/GenBank/DDBJ whole genome shotgun (WGS) entry which is preliminary data.</text>
</comment>
<dbReference type="InterPro" id="IPR036196">
    <property type="entry name" value="Ptyr_pPase_sf"/>
</dbReference>
<dbReference type="InterPro" id="IPR050438">
    <property type="entry name" value="LMW_PTPase"/>
</dbReference>
<keyword evidence="8" id="KW-1185">Reference proteome</keyword>
<feature type="active site" description="Proton donor" evidence="5">
    <location>
        <position position="129"/>
    </location>
</feature>
<evidence type="ECO:0000313" key="7">
    <source>
        <dbReference type="EMBL" id="RYC69209.1"/>
    </source>
</evidence>
<feature type="domain" description="Phosphotyrosine protein phosphatase I" evidence="6">
    <location>
        <begin position="2"/>
        <end position="155"/>
    </location>
</feature>
<keyword evidence="3" id="KW-0378">Hydrolase</keyword>
<gene>
    <name evidence="7" type="ORF">EQG79_17595</name>
</gene>
<sequence length="173" mass="19792">MIAVLFVCYGNICRSPVAEGVFRDLVAAAGLSEQIRCDSAGTSSYHLGQLPDRRTRENALEHGLTLTHRARRLTGEDLAQFDYFVAMDEQNLEAIEKLNYRATGLYTQDTIFLLREFDPEVSDQPNVPDPYYEGPDVFEEVYQITLRCCRQLLTYLVNERMSEWQAGPTEQNE</sequence>
<dbReference type="CDD" id="cd16343">
    <property type="entry name" value="LMWPTP"/>
    <property type="match status" value="1"/>
</dbReference>
<proteinExistence type="inferred from homology"/>
<evidence type="ECO:0000256" key="3">
    <source>
        <dbReference type="ARBA" id="ARBA00022801"/>
    </source>
</evidence>
<dbReference type="Gene3D" id="3.40.50.2300">
    <property type="match status" value="1"/>
</dbReference>
<evidence type="ECO:0000256" key="2">
    <source>
        <dbReference type="ARBA" id="ARBA00013064"/>
    </source>
</evidence>
<dbReference type="EC" id="3.1.3.48" evidence="2"/>
<evidence type="ECO:0000256" key="1">
    <source>
        <dbReference type="ARBA" id="ARBA00011063"/>
    </source>
</evidence>
<evidence type="ECO:0000256" key="4">
    <source>
        <dbReference type="ARBA" id="ARBA00022912"/>
    </source>
</evidence>
<dbReference type="PRINTS" id="PR00719">
    <property type="entry name" value="LMWPTPASE"/>
</dbReference>
<dbReference type="AlphaFoldDB" id="A0A4Q2UQX5"/>
<accession>A0A4Q2UQX5</accession>
<name>A0A4Q2UQX5_9BACT</name>
<dbReference type="PANTHER" id="PTHR11717:SF7">
    <property type="entry name" value="LOW MOLECULAR WEIGHT PHOSPHOTYROSINE PROTEIN PHOSPHATASE"/>
    <property type="match status" value="1"/>
</dbReference>
<comment type="similarity">
    <text evidence="1">Belongs to the low molecular weight phosphotyrosine protein phosphatase family.</text>
</comment>
<keyword evidence="4" id="KW-0904">Protein phosphatase</keyword>
<feature type="active site" description="Nucleophile" evidence="5">
    <location>
        <position position="8"/>
    </location>
</feature>
<evidence type="ECO:0000313" key="8">
    <source>
        <dbReference type="Proteomes" id="UP000290407"/>
    </source>
</evidence>
<dbReference type="InterPro" id="IPR017867">
    <property type="entry name" value="Tyr_phospatase_low_mol_wt"/>
</dbReference>
<dbReference type="GO" id="GO:0004725">
    <property type="term" value="F:protein tyrosine phosphatase activity"/>
    <property type="evidence" value="ECO:0007669"/>
    <property type="project" value="UniProtKB-EC"/>
</dbReference>
<dbReference type="RefSeq" id="WP_077924393.1">
    <property type="nucleotide sequence ID" value="NZ_SBLB01000004.1"/>
</dbReference>
<dbReference type="PANTHER" id="PTHR11717">
    <property type="entry name" value="LOW MOLECULAR WEIGHT PROTEIN TYROSINE PHOSPHATASE"/>
    <property type="match status" value="1"/>
</dbReference>
<feature type="active site" evidence="5">
    <location>
        <position position="14"/>
    </location>
</feature>
<dbReference type="Proteomes" id="UP000290407">
    <property type="component" value="Unassembled WGS sequence"/>
</dbReference>
<dbReference type="SMART" id="SM00226">
    <property type="entry name" value="LMWPc"/>
    <property type="match status" value="1"/>
</dbReference>
<dbReference type="EMBL" id="SBLB01000004">
    <property type="protein sequence ID" value="RYC69209.1"/>
    <property type="molecule type" value="Genomic_DNA"/>
</dbReference>
<reference evidence="7 8" key="1">
    <citation type="submission" date="2019-01" db="EMBL/GenBank/DDBJ databases">
        <title>Spirosoma flava sp. nov., a propanil-degrading bacterium isolated from herbicide-contaminated soil.</title>
        <authorList>
            <person name="Zhang L."/>
            <person name="Jiang J.-D."/>
        </authorList>
    </citation>
    <scope>NUCLEOTIDE SEQUENCE [LARGE SCALE GENOMIC DNA]</scope>
    <source>
        <strain evidence="7 8">TY50</strain>
    </source>
</reference>
<dbReference type="SUPFAM" id="SSF52788">
    <property type="entry name" value="Phosphotyrosine protein phosphatases I"/>
    <property type="match status" value="1"/>
</dbReference>